<keyword evidence="10" id="KW-1185">Reference proteome</keyword>
<accession>A0A242A7E2</accession>
<dbReference type="GO" id="GO:0046654">
    <property type="term" value="P:tetrahydrofolate biosynthetic process"/>
    <property type="evidence" value="ECO:0007669"/>
    <property type="project" value="UniProtKB-UniRule"/>
</dbReference>
<dbReference type="Gene3D" id="3.30.1130.10">
    <property type="match status" value="1"/>
</dbReference>
<dbReference type="AlphaFoldDB" id="A0A242A7E2"/>
<dbReference type="NCBIfam" id="TIGR00526">
    <property type="entry name" value="folB_dom"/>
    <property type="match status" value="1"/>
</dbReference>
<dbReference type="OrthoDB" id="9803748at2"/>
<evidence type="ECO:0000313" key="10">
    <source>
        <dbReference type="Proteomes" id="UP000195043"/>
    </source>
</evidence>
<dbReference type="Proteomes" id="UP000195043">
    <property type="component" value="Unassembled WGS sequence"/>
</dbReference>
<comment type="similarity">
    <text evidence="3 7">Belongs to the DHNA family.</text>
</comment>
<dbReference type="RefSeq" id="WP_086274583.1">
    <property type="nucleotide sequence ID" value="NZ_NGKU01000001.1"/>
</dbReference>
<keyword evidence="4 7" id="KW-0289">Folate biosynthesis</keyword>
<comment type="caution">
    <text evidence="9">The sequence shown here is derived from an EMBL/GenBank/DDBJ whole genome shotgun (WGS) entry which is preliminary data.</text>
</comment>
<proteinExistence type="inferred from homology"/>
<comment type="function">
    <text evidence="6 7">Catalyzes the conversion of 7,8-dihydroneopterin to 6-hydroxymethyl-7,8-dihydropterin.</text>
</comment>
<reference evidence="9 10" key="1">
    <citation type="submission" date="2017-05" db="EMBL/GenBank/DDBJ databases">
        <title>The Genome Sequence of Enterococcus sp. 8G7_MSG3316.</title>
        <authorList>
            <consortium name="The Broad Institute Genomics Platform"/>
            <consortium name="The Broad Institute Genomic Center for Infectious Diseases"/>
            <person name="Earl A."/>
            <person name="Manson A."/>
            <person name="Schwartman J."/>
            <person name="Gilmore M."/>
            <person name="Abouelleil A."/>
            <person name="Cao P."/>
            <person name="Chapman S."/>
            <person name="Cusick C."/>
            <person name="Shea T."/>
            <person name="Young S."/>
            <person name="Neafsey D."/>
            <person name="Nusbaum C."/>
            <person name="Birren B."/>
        </authorList>
    </citation>
    <scope>NUCLEOTIDE SEQUENCE [LARGE SCALE GENOMIC DNA]</scope>
    <source>
        <strain evidence="9 10">8G7_MSG3316</strain>
    </source>
</reference>
<evidence type="ECO:0000256" key="4">
    <source>
        <dbReference type="ARBA" id="ARBA00022909"/>
    </source>
</evidence>
<organism evidence="9 10">
    <name type="scientific">Candidatus Enterococcus testudinis</name>
    <dbReference type="NCBI Taxonomy" id="1834191"/>
    <lineage>
        <taxon>Bacteria</taxon>
        <taxon>Bacillati</taxon>
        <taxon>Bacillota</taxon>
        <taxon>Bacilli</taxon>
        <taxon>Lactobacillales</taxon>
        <taxon>Enterococcaceae</taxon>
        <taxon>Enterococcus</taxon>
    </lineage>
</organism>
<dbReference type="UniPathway" id="UPA00077">
    <property type="reaction ID" value="UER00154"/>
</dbReference>
<dbReference type="EMBL" id="NGKU01000001">
    <property type="protein sequence ID" value="OTN76651.1"/>
    <property type="molecule type" value="Genomic_DNA"/>
</dbReference>
<evidence type="ECO:0000256" key="6">
    <source>
        <dbReference type="ARBA" id="ARBA00037702"/>
    </source>
</evidence>
<evidence type="ECO:0000313" key="9">
    <source>
        <dbReference type="EMBL" id="OTN76651.1"/>
    </source>
</evidence>
<dbReference type="InterPro" id="IPR006156">
    <property type="entry name" value="Dihydroneopterin_aldolase"/>
</dbReference>
<dbReference type="GO" id="GO:0004150">
    <property type="term" value="F:dihydroneopterin aldolase activity"/>
    <property type="evidence" value="ECO:0007669"/>
    <property type="project" value="UniProtKB-UniRule"/>
</dbReference>
<dbReference type="NCBIfam" id="TIGR00525">
    <property type="entry name" value="folB"/>
    <property type="match status" value="1"/>
</dbReference>
<comment type="pathway">
    <text evidence="2 7">Cofactor biosynthesis; tetrahydrofolate biosynthesis; 2-amino-4-hydroxy-6-hydroxymethyl-7,8-dihydropteridine diphosphate from 7,8-dihydroneopterin triphosphate: step 3/4.</text>
</comment>
<evidence type="ECO:0000256" key="1">
    <source>
        <dbReference type="ARBA" id="ARBA00001353"/>
    </source>
</evidence>
<dbReference type="PANTHER" id="PTHR42844">
    <property type="entry name" value="DIHYDRONEOPTERIN ALDOLASE 1-RELATED"/>
    <property type="match status" value="1"/>
</dbReference>
<dbReference type="Pfam" id="PF02152">
    <property type="entry name" value="FolB"/>
    <property type="match status" value="1"/>
</dbReference>
<dbReference type="SMART" id="SM00905">
    <property type="entry name" value="FolB"/>
    <property type="match status" value="1"/>
</dbReference>
<keyword evidence="5 7" id="KW-0456">Lyase</keyword>
<evidence type="ECO:0000256" key="2">
    <source>
        <dbReference type="ARBA" id="ARBA00005013"/>
    </source>
</evidence>
<dbReference type="InterPro" id="IPR043133">
    <property type="entry name" value="GTP-CH-I_C/QueF"/>
</dbReference>
<evidence type="ECO:0000256" key="7">
    <source>
        <dbReference type="RuleBase" id="RU362079"/>
    </source>
</evidence>
<name>A0A242A7E2_9ENTE</name>
<dbReference type="EC" id="4.1.2.25" evidence="7"/>
<feature type="domain" description="Dihydroneopterin aldolase/epimerase" evidence="8">
    <location>
        <begin position="4"/>
        <end position="116"/>
    </location>
</feature>
<dbReference type="PANTHER" id="PTHR42844:SF1">
    <property type="entry name" value="DIHYDRONEOPTERIN ALDOLASE 1-RELATED"/>
    <property type="match status" value="1"/>
</dbReference>
<dbReference type="InterPro" id="IPR006157">
    <property type="entry name" value="FolB_dom"/>
</dbReference>
<dbReference type="STRING" id="1834191.A5886_001729"/>
<dbReference type="SUPFAM" id="SSF55620">
    <property type="entry name" value="Tetrahydrobiopterin biosynthesis enzymes-like"/>
    <property type="match status" value="1"/>
</dbReference>
<gene>
    <name evidence="9" type="ORF">A5886_001729</name>
</gene>
<evidence type="ECO:0000256" key="3">
    <source>
        <dbReference type="ARBA" id="ARBA00005708"/>
    </source>
</evidence>
<comment type="catalytic activity">
    <reaction evidence="1 7">
        <text>7,8-dihydroneopterin = 6-hydroxymethyl-7,8-dihydropterin + glycolaldehyde</text>
        <dbReference type="Rhea" id="RHEA:10540"/>
        <dbReference type="ChEBI" id="CHEBI:17001"/>
        <dbReference type="ChEBI" id="CHEBI:17071"/>
        <dbReference type="ChEBI" id="CHEBI:44841"/>
        <dbReference type="EC" id="4.1.2.25"/>
    </reaction>
</comment>
<protein>
    <recommendedName>
        <fullName evidence="7">7,8-dihydroneopterin aldolase</fullName>
        <ecNumber evidence="7">4.1.2.25</ecNumber>
    </recommendedName>
</protein>
<sequence length="116" mass="13245">MYVIKINNMKFRSHIGVFQEEKKLGQNLEIDLAVQINHSIEVDNIDTTINYAHFYQLVSEVVSNSQVDLVETLGTIIVTRIKEIDTRKIAGVKINIRKINVPIEGIFDCVELEMEG</sequence>
<evidence type="ECO:0000259" key="8">
    <source>
        <dbReference type="SMART" id="SM00905"/>
    </source>
</evidence>
<evidence type="ECO:0000256" key="5">
    <source>
        <dbReference type="ARBA" id="ARBA00023239"/>
    </source>
</evidence>
<dbReference type="GO" id="GO:0005737">
    <property type="term" value="C:cytoplasm"/>
    <property type="evidence" value="ECO:0007669"/>
    <property type="project" value="TreeGrafter"/>
</dbReference>
<dbReference type="GO" id="GO:0046656">
    <property type="term" value="P:folic acid biosynthetic process"/>
    <property type="evidence" value="ECO:0007669"/>
    <property type="project" value="UniProtKB-UniRule"/>
</dbReference>